<evidence type="ECO:0000313" key="7">
    <source>
        <dbReference type="EMBL" id="KAF1805322.1"/>
    </source>
</evidence>
<feature type="region of interest" description="Disordered" evidence="6">
    <location>
        <begin position="310"/>
        <end position="329"/>
    </location>
</feature>
<evidence type="ECO:0000256" key="3">
    <source>
        <dbReference type="ARBA" id="ARBA00022917"/>
    </source>
</evidence>
<dbReference type="GO" id="GO:0003743">
    <property type="term" value="F:translation initiation factor activity"/>
    <property type="evidence" value="ECO:0007669"/>
    <property type="project" value="UniProtKB-KW"/>
</dbReference>
<evidence type="ECO:0000256" key="4">
    <source>
        <dbReference type="ARBA" id="ARBA00029904"/>
    </source>
</evidence>
<keyword evidence="3" id="KW-0648">Protein biosynthesis</keyword>
<evidence type="ECO:0000256" key="2">
    <source>
        <dbReference type="ARBA" id="ARBA00022540"/>
    </source>
</evidence>
<dbReference type="Gene3D" id="1.10.246.60">
    <property type="entry name" value="Eukaryotic translation initiation factor 3 like domains"/>
    <property type="match status" value="1"/>
</dbReference>
<feature type="coiled-coil region" evidence="5">
    <location>
        <begin position="231"/>
        <end position="300"/>
    </location>
</feature>
<evidence type="ECO:0000256" key="1">
    <source>
        <dbReference type="ARBA" id="ARBA00022490"/>
    </source>
</evidence>
<dbReference type="Pfam" id="PF08597">
    <property type="entry name" value="eIF3_subunit"/>
    <property type="match status" value="1"/>
</dbReference>
<sequence length="705" mass="80374">MSLSYTQQHQRDSVIIPPDEAAPRFSVNSNLMNYSIPKNDGTTISPIVESKPNRREIQRGDSDTRTRQLEAQIEQLTLQNVKLQRTNRLLKVDTDNLIEQKTSPLEKTIQELTVANVRLQRASRLLQLELNEKSEQLNKFQQNQILQMKSVGPEYEFLVQNINLLQRQIAGHPTCDDTCCFTMQPIDQSTMVMTLPCSDHDSDSEDEEEEVEAQHICRPVIHSTISQGSYAIELENKIARLEQFIEELDQEKEQILRQHSYKDNDVETLKKELRIKDEIVSQLEQDFMGLEDQIEHLQKVNYHSNIRSLLTPPPIQSDPKRQSQMLMESKRRSLAIKDTDLLEQMLRGDLEGFNQQHHHPHQAQDDHSITSSSIAAADTKRNSTIMLIEEHDELNKKGSNDEALSCLTCDGFPCTFPCNHSLHNNNSKTNDPSALFTGVAIALGIASQLGITDDWTVPITLATLVSKEEFDEEVVVNTKPKMSWDDEDSDDNNNVKESWDDSEEEEEQQVEQKKVEKKPETTAAPPTKKLTLKQKIAEKEAALKEQKAKKIALANRFMEGETEEERFERAQQEAGIKKAEFQGEEDTPKKAPSKPVESLKPRYKSEFEEFQKLLTDLILEQKNNPLYASFLEQFAKDIAQPAKDMDIRKAASSLTALANDKQRQQKEALKNSKKAKGKVQPAKAAPAAAPTREYSTTYDDFDDFM</sequence>
<feature type="region of interest" description="Disordered" evidence="6">
    <location>
        <begin position="559"/>
        <end position="600"/>
    </location>
</feature>
<comment type="caution">
    <text evidence="7">The sequence shown here is derived from an EMBL/GenBank/DDBJ whole genome shotgun (WGS) entry which is preliminary data.</text>
</comment>
<accession>A0A8H4F3X0</accession>
<dbReference type="AlphaFoldDB" id="A0A8H4F3X0"/>
<evidence type="ECO:0000256" key="6">
    <source>
        <dbReference type="SAM" id="MobiDB-lite"/>
    </source>
</evidence>
<feature type="compositionally biased region" description="Basic and acidic residues" evidence="6">
    <location>
        <begin position="566"/>
        <end position="589"/>
    </location>
</feature>
<dbReference type="InterPro" id="IPR023194">
    <property type="entry name" value="eIF3-like_dom_sf"/>
</dbReference>
<evidence type="ECO:0000256" key="5">
    <source>
        <dbReference type="SAM" id="Coils"/>
    </source>
</evidence>
<proteinExistence type="predicted"/>
<organism evidence="7 8">
    <name type="scientific">Mucor circinelloides f. lusitanicus</name>
    <name type="common">Mucor racemosus var. lusitanicus</name>
    <dbReference type="NCBI Taxonomy" id="29924"/>
    <lineage>
        <taxon>Eukaryota</taxon>
        <taxon>Fungi</taxon>
        <taxon>Fungi incertae sedis</taxon>
        <taxon>Mucoromycota</taxon>
        <taxon>Mucoromycotina</taxon>
        <taxon>Mucoromycetes</taxon>
        <taxon>Mucorales</taxon>
        <taxon>Mucorineae</taxon>
        <taxon>Mucoraceae</taxon>
        <taxon>Mucor</taxon>
    </lineage>
</organism>
<keyword evidence="5" id="KW-0175">Coiled coil</keyword>
<feature type="compositionally biased region" description="Acidic residues" evidence="6">
    <location>
        <begin position="500"/>
        <end position="509"/>
    </location>
</feature>
<reference evidence="7 8" key="1">
    <citation type="submission" date="2019-09" db="EMBL/GenBank/DDBJ databases">
        <authorList>
            <consortium name="DOE Joint Genome Institute"/>
            <person name="Mondo S.J."/>
            <person name="Navarro-Mendoza M.I."/>
            <person name="Perez-Arques C."/>
            <person name="Panchal S."/>
            <person name="Nicolas F.E."/>
            <person name="Ganguly P."/>
            <person name="Pangilinan J."/>
            <person name="Grigoriev I."/>
            <person name="Heitman J."/>
            <person name="Sanya K."/>
            <person name="Garre V."/>
        </authorList>
    </citation>
    <scope>NUCLEOTIDE SEQUENCE [LARGE SCALE GENOMIC DNA]</scope>
    <source>
        <strain evidence="7 8">MU402</strain>
    </source>
</reference>
<feature type="coiled-coil region" evidence="5">
    <location>
        <begin position="66"/>
        <end position="143"/>
    </location>
</feature>
<feature type="region of interest" description="Disordered" evidence="6">
    <location>
        <begin position="477"/>
        <end position="530"/>
    </location>
</feature>
<keyword evidence="2 7" id="KW-0396">Initiation factor</keyword>
<gene>
    <name evidence="7" type="ORF">FB192DRAFT_1274601</name>
</gene>
<dbReference type="GO" id="GO:0005852">
    <property type="term" value="C:eukaryotic translation initiation factor 3 complex"/>
    <property type="evidence" value="ECO:0007669"/>
    <property type="project" value="InterPro"/>
</dbReference>
<feature type="compositionally biased region" description="Low complexity" evidence="6">
    <location>
        <begin position="678"/>
        <end position="690"/>
    </location>
</feature>
<dbReference type="PANTHER" id="PTHR21681">
    <property type="entry name" value="EUKARYOTIC TRANSLATION INITIATION FACTOR 3 SUBUNIT J"/>
    <property type="match status" value="1"/>
</dbReference>
<feature type="compositionally biased region" description="Basic and acidic residues" evidence="6">
    <location>
        <begin position="510"/>
        <end position="520"/>
    </location>
</feature>
<evidence type="ECO:0000313" key="8">
    <source>
        <dbReference type="Proteomes" id="UP000469890"/>
    </source>
</evidence>
<dbReference type="PANTHER" id="PTHR21681:SF0">
    <property type="entry name" value="EUKARYOTIC TRANSLATION INITIATION FACTOR 3 SUBUNIT J"/>
    <property type="match status" value="1"/>
</dbReference>
<name>A0A8H4F3X0_MUCCL</name>
<dbReference type="InterPro" id="IPR013906">
    <property type="entry name" value="eIF3j"/>
</dbReference>
<protein>
    <recommendedName>
        <fullName evidence="4">Eukaryotic translation initiation factor 3 30 kDa subunit</fullName>
    </recommendedName>
</protein>
<keyword evidence="1" id="KW-0963">Cytoplasm</keyword>
<feature type="compositionally biased region" description="Basic and acidic residues" evidence="6">
    <location>
        <begin position="660"/>
        <end position="670"/>
    </location>
</feature>
<dbReference type="Proteomes" id="UP000469890">
    <property type="component" value="Unassembled WGS sequence"/>
</dbReference>
<dbReference type="EMBL" id="JAAECE010000002">
    <property type="protein sequence ID" value="KAF1805322.1"/>
    <property type="molecule type" value="Genomic_DNA"/>
</dbReference>
<feature type="region of interest" description="Disordered" evidence="6">
    <location>
        <begin position="656"/>
        <end position="705"/>
    </location>
</feature>